<dbReference type="GO" id="GO:0072669">
    <property type="term" value="C:tRNA-splicing ligase complex"/>
    <property type="evidence" value="ECO:0007669"/>
    <property type="project" value="TreeGrafter"/>
</dbReference>
<evidence type="ECO:0000313" key="7">
    <source>
        <dbReference type="Proteomes" id="UP000039324"/>
    </source>
</evidence>
<dbReference type="GO" id="GO:0006388">
    <property type="term" value="P:tRNA splicing, via endonucleolytic cleavage and ligation"/>
    <property type="evidence" value="ECO:0007669"/>
    <property type="project" value="TreeGrafter"/>
</dbReference>
<dbReference type="STRING" id="37360.A0A0G4IY04"/>
<dbReference type="EMBL" id="CDSF01000099">
    <property type="protein sequence ID" value="CEP00213.1"/>
    <property type="molecule type" value="Genomic_DNA"/>
</dbReference>
<dbReference type="Pfam" id="PF01951">
    <property type="entry name" value="Archease"/>
    <property type="match status" value="1"/>
</dbReference>
<dbReference type="InterPro" id="IPR023572">
    <property type="entry name" value="Archease_dom"/>
</dbReference>
<reference evidence="6 7" key="1">
    <citation type="submission" date="2015-02" db="EMBL/GenBank/DDBJ databases">
        <authorList>
            <person name="Chooi Y.-H."/>
        </authorList>
    </citation>
    <scope>NUCLEOTIDE SEQUENCE [LARGE SCALE GENOMIC DNA]</scope>
    <source>
        <strain evidence="6">E3</strain>
    </source>
</reference>
<keyword evidence="3" id="KW-0479">Metal-binding</keyword>
<feature type="domain" description="Archease" evidence="5">
    <location>
        <begin position="1"/>
        <end position="118"/>
    </location>
</feature>
<dbReference type="PANTHER" id="PTHR12682:SF11">
    <property type="entry name" value="PROTEIN ARCHEASE"/>
    <property type="match status" value="1"/>
</dbReference>
<comment type="similarity">
    <text evidence="1">Belongs to the archease family.</text>
</comment>
<dbReference type="InterPro" id="IPR036820">
    <property type="entry name" value="Archease_dom_sf"/>
</dbReference>
<evidence type="ECO:0000256" key="2">
    <source>
        <dbReference type="ARBA" id="ARBA00022694"/>
    </source>
</evidence>
<evidence type="ECO:0000256" key="1">
    <source>
        <dbReference type="ARBA" id="ARBA00007963"/>
    </source>
</evidence>
<keyword evidence="7" id="KW-1185">Reference proteome</keyword>
<gene>
    <name evidence="6" type="ORF">PBRA_007947</name>
</gene>
<dbReference type="Gene3D" id="3.55.10.10">
    <property type="entry name" value="Archease domain"/>
    <property type="match status" value="1"/>
</dbReference>
<accession>A0A0G4IY04</accession>
<evidence type="ECO:0000256" key="3">
    <source>
        <dbReference type="ARBA" id="ARBA00022723"/>
    </source>
</evidence>
<dbReference type="Proteomes" id="UP000039324">
    <property type="component" value="Unassembled WGS sequence"/>
</dbReference>
<dbReference type="GO" id="GO:0046872">
    <property type="term" value="F:metal ion binding"/>
    <property type="evidence" value="ECO:0007669"/>
    <property type="project" value="UniProtKB-KW"/>
</dbReference>
<dbReference type="AlphaFoldDB" id="A0A0G4IY04"/>
<keyword evidence="2" id="KW-0819">tRNA processing</keyword>
<dbReference type="PANTHER" id="PTHR12682">
    <property type="entry name" value="ARCHEASE"/>
    <property type="match status" value="1"/>
</dbReference>
<organism evidence="6 7">
    <name type="scientific">Plasmodiophora brassicae</name>
    <name type="common">Clubroot disease agent</name>
    <dbReference type="NCBI Taxonomy" id="37360"/>
    <lineage>
        <taxon>Eukaryota</taxon>
        <taxon>Sar</taxon>
        <taxon>Rhizaria</taxon>
        <taxon>Endomyxa</taxon>
        <taxon>Phytomyxea</taxon>
        <taxon>Plasmodiophorida</taxon>
        <taxon>Plasmodiophoridae</taxon>
        <taxon>Plasmodiophora</taxon>
    </lineage>
</organism>
<name>A0A0G4IY04_PLABS</name>
<evidence type="ECO:0000256" key="4">
    <source>
        <dbReference type="ARBA" id="ARBA00022837"/>
    </source>
</evidence>
<dbReference type="SUPFAM" id="SSF69819">
    <property type="entry name" value="MTH1598-like"/>
    <property type="match status" value="1"/>
</dbReference>
<protein>
    <recommendedName>
        <fullName evidence="5">Archease domain-containing protein</fullName>
    </recommendedName>
</protein>
<keyword evidence="4" id="KW-0106">Calcium</keyword>
<evidence type="ECO:0000259" key="5">
    <source>
        <dbReference type="Pfam" id="PF01951"/>
    </source>
</evidence>
<dbReference type="InterPro" id="IPR002804">
    <property type="entry name" value="Archease"/>
</dbReference>
<sequence length="118" mass="13737">MFHYLTDLTTVDIDDSYDWLLEVTGDDDEDALYKFLDELLFQFNTGNEIVARQIHVLDIEHTDQKRQNTTVRAIVKGEPFNRSKHPLGTDIKAITYEELRIYTSTDGCQYDAYVIVDI</sequence>
<dbReference type="OrthoDB" id="2190767at2759"/>
<proteinExistence type="inferred from homology"/>
<evidence type="ECO:0000313" key="6">
    <source>
        <dbReference type="EMBL" id="CEP00213.1"/>
    </source>
</evidence>